<evidence type="ECO:0000313" key="4">
    <source>
        <dbReference type="Proteomes" id="UP001338125"/>
    </source>
</evidence>
<dbReference type="EMBL" id="JAVFKD010000014">
    <property type="protein sequence ID" value="KAK5990237.1"/>
    <property type="molecule type" value="Genomic_DNA"/>
</dbReference>
<sequence>MKDPEMGEVLRNLRLRQAPRREVYFTFKKMLALAACASAFVSVMFGVGLIASHCERYLNGEREVIFVDKSSYAMKQHLERRGVDCNETETASIASAASSATHFLSDGSIAIVTKAVGEPDGETVVDPDPDPDPDPDNLQRQYPPERTVVTKTTTKTTSVFAAASESPVCPVANATVTVTYTVVPTASPASQYSSSPWMSSSVLGDITVTGGASTVTNVNTDLSYTSDLPDVTVTGNPSTLTNVNTDVSLTTDLPDVTVSGNPGTVTNVQTDVSMTSGLPDATVSGGPSTITNVHTSTSLTSNPTSSVLTVVITDLWSSPVPSLVTVTATSTVKTTVTTVHPSPVIVTVTTSYLETSTSSYTETTVTEFLTTTNGEPQTLTTTVWSPSVSYSAGNTTIIVGPSGTASNIGVPTTPVVVISGGTKKPEPIPRSGHLGCVIMFVAAIMFML</sequence>
<keyword evidence="4" id="KW-1185">Reference proteome</keyword>
<comment type="caution">
    <text evidence="3">The sequence shown here is derived from an EMBL/GenBank/DDBJ whole genome shotgun (WGS) entry which is preliminary data.</text>
</comment>
<evidence type="ECO:0000313" key="3">
    <source>
        <dbReference type="EMBL" id="KAK5990237.1"/>
    </source>
</evidence>
<dbReference type="Proteomes" id="UP001338125">
    <property type="component" value="Unassembled WGS sequence"/>
</dbReference>
<evidence type="ECO:0000256" key="1">
    <source>
        <dbReference type="SAM" id="MobiDB-lite"/>
    </source>
</evidence>
<feature type="transmembrane region" description="Helical" evidence="2">
    <location>
        <begin position="30"/>
        <end position="51"/>
    </location>
</feature>
<accession>A0ABR0SDI6</accession>
<gene>
    <name evidence="3" type="ORF">PT974_08503</name>
</gene>
<evidence type="ECO:0000256" key="2">
    <source>
        <dbReference type="SAM" id="Phobius"/>
    </source>
</evidence>
<reference evidence="3 4" key="1">
    <citation type="submission" date="2024-01" db="EMBL/GenBank/DDBJ databases">
        <title>Complete genome of Cladobotryum mycophilum ATHUM6906.</title>
        <authorList>
            <person name="Christinaki A.C."/>
            <person name="Myridakis A.I."/>
            <person name="Kouvelis V.N."/>
        </authorList>
    </citation>
    <scope>NUCLEOTIDE SEQUENCE [LARGE SCALE GENOMIC DNA]</scope>
    <source>
        <strain evidence="3 4">ATHUM6906</strain>
    </source>
</reference>
<keyword evidence="2" id="KW-0812">Transmembrane</keyword>
<keyword evidence="2" id="KW-0472">Membrane</keyword>
<protein>
    <submittedName>
        <fullName evidence="3">Uncharacterized protein</fullName>
    </submittedName>
</protein>
<feature type="compositionally biased region" description="Acidic residues" evidence="1">
    <location>
        <begin position="119"/>
        <end position="135"/>
    </location>
</feature>
<organism evidence="3 4">
    <name type="scientific">Cladobotryum mycophilum</name>
    <dbReference type="NCBI Taxonomy" id="491253"/>
    <lineage>
        <taxon>Eukaryota</taxon>
        <taxon>Fungi</taxon>
        <taxon>Dikarya</taxon>
        <taxon>Ascomycota</taxon>
        <taxon>Pezizomycotina</taxon>
        <taxon>Sordariomycetes</taxon>
        <taxon>Hypocreomycetidae</taxon>
        <taxon>Hypocreales</taxon>
        <taxon>Hypocreaceae</taxon>
        <taxon>Cladobotryum</taxon>
    </lineage>
</organism>
<keyword evidence="2" id="KW-1133">Transmembrane helix</keyword>
<name>A0ABR0SDI6_9HYPO</name>
<proteinExistence type="predicted"/>
<feature type="region of interest" description="Disordered" evidence="1">
    <location>
        <begin position="117"/>
        <end position="146"/>
    </location>
</feature>